<dbReference type="Pfam" id="PF02298">
    <property type="entry name" value="Cu_bind_like"/>
    <property type="match status" value="1"/>
</dbReference>
<dbReference type="OrthoDB" id="206968at2759"/>
<sequence>MAFSNAFFILGVVTVAINMALPAMAAVYTVGDSSGWAIGVDYGTWASSLTFRVGDTIVFNYGAGHTVDEVKESDYKSCTTGNSLSTDSSGATSIPLKTAGTHYFICAIPGHCGGGMKLSVNVKAGKASAPSASPTPSSAKGSPSDDTPATTTATPSTTRSNTSSGSRVSPIVGVLVVSWICQFVVRLV</sequence>
<dbReference type="SUPFAM" id="SSF49503">
    <property type="entry name" value="Cupredoxins"/>
    <property type="match status" value="1"/>
</dbReference>
<dbReference type="GO" id="GO:0046872">
    <property type="term" value="F:metal ion binding"/>
    <property type="evidence" value="ECO:0007669"/>
    <property type="project" value="UniProtKB-KW"/>
</dbReference>
<feature type="chain" id="PRO_5032703211" evidence="7">
    <location>
        <begin position="26"/>
        <end position="188"/>
    </location>
</feature>
<gene>
    <name evidence="9" type="ORF">G2W53_012298</name>
</gene>
<protein>
    <submittedName>
        <fullName evidence="9">Blue copper protein-like</fullName>
    </submittedName>
</protein>
<dbReference type="Gene3D" id="2.60.40.420">
    <property type="entry name" value="Cupredoxins - blue copper proteins"/>
    <property type="match status" value="1"/>
</dbReference>
<dbReference type="GO" id="GO:0005886">
    <property type="term" value="C:plasma membrane"/>
    <property type="evidence" value="ECO:0007669"/>
    <property type="project" value="TreeGrafter"/>
</dbReference>
<keyword evidence="1" id="KW-0813">Transport</keyword>
<evidence type="ECO:0000256" key="1">
    <source>
        <dbReference type="ARBA" id="ARBA00022448"/>
    </source>
</evidence>
<keyword evidence="4" id="KW-0186">Copper</keyword>
<evidence type="ECO:0000256" key="4">
    <source>
        <dbReference type="ARBA" id="ARBA00023008"/>
    </source>
</evidence>
<dbReference type="InterPro" id="IPR039391">
    <property type="entry name" value="Phytocyanin-like"/>
</dbReference>
<dbReference type="EMBL" id="JAAIUW010000005">
    <property type="protein sequence ID" value="KAF7829965.1"/>
    <property type="molecule type" value="Genomic_DNA"/>
</dbReference>
<dbReference type="Proteomes" id="UP000634136">
    <property type="component" value="Unassembled WGS sequence"/>
</dbReference>
<dbReference type="PROSITE" id="PS51485">
    <property type="entry name" value="PHYTOCYANIN"/>
    <property type="match status" value="1"/>
</dbReference>
<dbReference type="PANTHER" id="PTHR33021">
    <property type="entry name" value="BLUE COPPER PROTEIN"/>
    <property type="match status" value="1"/>
</dbReference>
<keyword evidence="2" id="KW-0479">Metal-binding</keyword>
<feature type="region of interest" description="Disordered" evidence="6">
    <location>
        <begin position="127"/>
        <end position="167"/>
    </location>
</feature>
<name>A0A834TWP2_9FABA</name>
<dbReference type="PANTHER" id="PTHR33021:SF193">
    <property type="entry name" value="OS06G0218600 PROTEIN"/>
    <property type="match status" value="1"/>
</dbReference>
<evidence type="ECO:0000256" key="5">
    <source>
        <dbReference type="ARBA" id="ARBA00023180"/>
    </source>
</evidence>
<dbReference type="InterPro" id="IPR028871">
    <property type="entry name" value="BlueCu_1_BS"/>
</dbReference>
<accession>A0A834TWP2</accession>
<keyword evidence="10" id="KW-1185">Reference proteome</keyword>
<keyword evidence="5" id="KW-0325">Glycoprotein</keyword>
<dbReference type="FunFam" id="2.60.40.420:FF:000003">
    <property type="entry name" value="Blue copper"/>
    <property type="match status" value="1"/>
</dbReference>
<dbReference type="CDD" id="cd04216">
    <property type="entry name" value="Phytocyanin"/>
    <property type="match status" value="1"/>
</dbReference>
<feature type="domain" description="Phytocyanin" evidence="8">
    <location>
        <begin position="26"/>
        <end position="124"/>
    </location>
</feature>
<evidence type="ECO:0000259" key="8">
    <source>
        <dbReference type="PROSITE" id="PS51485"/>
    </source>
</evidence>
<keyword evidence="7" id="KW-0732">Signal</keyword>
<comment type="caution">
    <text evidence="9">The sequence shown here is derived from an EMBL/GenBank/DDBJ whole genome shotgun (WGS) entry which is preliminary data.</text>
</comment>
<dbReference type="InterPro" id="IPR003245">
    <property type="entry name" value="Phytocyanin_dom"/>
</dbReference>
<evidence type="ECO:0000256" key="7">
    <source>
        <dbReference type="SAM" id="SignalP"/>
    </source>
</evidence>
<keyword evidence="3" id="KW-0249">Electron transport</keyword>
<proteinExistence type="predicted"/>
<dbReference type="InterPro" id="IPR008972">
    <property type="entry name" value="Cupredoxin"/>
</dbReference>
<evidence type="ECO:0000313" key="9">
    <source>
        <dbReference type="EMBL" id="KAF7829965.1"/>
    </source>
</evidence>
<dbReference type="PROSITE" id="PS00196">
    <property type="entry name" value="COPPER_BLUE"/>
    <property type="match status" value="1"/>
</dbReference>
<reference evidence="9" key="1">
    <citation type="submission" date="2020-09" db="EMBL/GenBank/DDBJ databases">
        <title>Genome-Enabled Discovery of Anthraquinone Biosynthesis in Senna tora.</title>
        <authorList>
            <person name="Kang S.-H."/>
            <person name="Pandey R.P."/>
            <person name="Lee C.-M."/>
            <person name="Sim J.-S."/>
            <person name="Jeong J.-T."/>
            <person name="Choi B.-S."/>
            <person name="Jung M."/>
            <person name="Ginzburg D."/>
            <person name="Zhao K."/>
            <person name="Won S.Y."/>
            <person name="Oh T.-J."/>
            <person name="Yu Y."/>
            <person name="Kim N.-H."/>
            <person name="Lee O.R."/>
            <person name="Lee T.-H."/>
            <person name="Bashyal P."/>
            <person name="Kim T.-S."/>
            <person name="Lee W.-H."/>
            <person name="Kawkins C."/>
            <person name="Kim C.-K."/>
            <person name="Kim J.S."/>
            <person name="Ahn B.O."/>
            <person name="Rhee S.Y."/>
            <person name="Sohng J.K."/>
        </authorList>
    </citation>
    <scope>NUCLEOTIDE SEQUENCE</scope>
    <source>
        <tissue evidence="9">Leaf</tissue>
    </source>
</reference>
<dbReference type="AlphaFoldDB" id="A0A834TWP2"/>
<feature type="signal peptide" evidence="7">
    <location>
        <begin position="1"/>
        <end position="25"/>
    </location>
</feature>
<evidence type="ECO:0000256" key="6">
    <source>
        <dbReference type="SAM" id="MobiDB-lite"/>
    </source>
</evidence>
<evidence type="ECO:0000256" key="3">
    <source>
        <dbReference type="ARBA" id="ARBA00022982"/>
    </source>
</evidence>
<organism evidence="9 10">
    <name type="scientific">Senna tora</name>
    <dbReference type="NCBI Taxonomy" id="362788"/>
    <lineage>
        <taxon>Eukaryota</taxon>
        <taxon>Viridiplantae</taxon>
        <taxon>Streptophyta</taxon>
        <taxon>Embryophyta</taxon>
        <taxon>Tracheophyta</taxon>
        <taxon>Spermatophyta</taxon>
        <taxon>Magnoliopsida</taxon>
        <taxon>eudicotyledons</taxon>
        <taxon>Gunneridae</taxon>
        <taxon>Pentapetalae</taxon>
        <taxon>rosids</taxon>
        <taxon>fabids</taxon>
        <taxon>Fabales</taxon>
        <taxon>Fabaceae</taxon>
        <taxon>Caesalpinioideae</taxon>
        <taxon>Cassia clade</taxon>
        <taxon>Senna</taxon>
    </lineage>
</organism>
<evidence type="ECO:0000256" key="2">
    <source>
        <dbReference type="ARBA" id="ARBA00022723"/>
    </source>
</evidence>
<evidence type="ECO:0000313" key="10">
    <source>
        <dbReference type="Proteomes" id="UP000634136"/>
    </source>
</evidence>
<dbReference type="GO" id="GO:0009055">
    <property type="term" value="F:electron transfer activity"/>
    <property type="evidence" value="ECO:0007669"/>
    <property type="project" value="InterPro"/>
</dbReference>